<dbReference type="EMBL" id="JACEFO010002673">
    <property type="protein sequence ID" value="KAF8651868.1"/>
    <property type="molecule type" value="Genomic_DNA"/>
</dbReference>
<protein>
    <submittedName>
        <fullName evidence="2">Uncharacterized protein</fullName>
    </submittedName>
</protein>
<keyword evidence="3" id="KW-1185">Reference proteome</keyword>
<comment type="caution">
    <text evidence="2">The sequence shown here is derived from an EMBL/GenBank/DDBJ whole genome shotgun (WGS) entry which is preliminary data.</text>
</comment>
<accession>A0A835A256</accession>
<evidence type="ECO:0000313" key="3">
    <source>
        <dbReference type="Proteomes" id="UP000636709"/>
    </source>
</evidence>
<evidence type="ECO:0000313" key="2">
    <source>
        <dbReference type="EMBL" id="KAF8651868.1"/>
    </source>
</evidence>
<sequence length="249" mass="26010">MFGDVPAVAACDYLTGVGAAAVEASNINMAGEAAYGLGRVDGYSAASVVPPARHGTTSSPLVFSEESLSSVPCYDHEVKAAGSQQQGSGAPTAAFLDQIMIPSRMGIQSAGMGSSGSGPASVAMTKRKSVERVGGNTKRSKQEASRKASPSKPQAPKVKLAEKITALQQIVSPFGKLFSEPYMTKSAYKGRARFGSEGEDEEAGSEHGLRGRGLCLSPVSLTSQVYHDDGTLLDCWTPAYRSSLYYTGR</sequence>
<feature type="region of interest" description="Disordered" evidence="1">
    <location>
        <begin position="109"/>
        <end position="157"/>
    </location>
</feature>
<name>A0A835A256_9POAL</name>
<dbReference type="Proteomes" id="UP000636709">
    <property type="component" value="Unassembled WGS sequence"/>
</dbReference>
<feature type="compositionally biased region" description="Low complexity" evidence="1">
    <location>
        <begin position="109"/>
        <end position="124"/>
    </location>
</feature>
<reference evidence="2" key="1">
    <citation type="submission" date="2020-07" db="EMBL/GenBank/DDBJ databases">
        <title>Genome sequence and genetic diversity analysis of an under-domesticated orphan crop, white fonio (Digitaria exilis).</title>
        <authorList>
            <person name="Bennetzen J.L."/>
            <person name="Chen S."/>
            <person name="Ma X."/>
            <person name="Wang X."/>
            <person name="Yssel A.E.J."/>
            <person name="Chaluvadi S.R."/>
            <person name="Johnson M."/>
            <person name="Gangashetty P."/>
            <person name="Hamidou F."/>
            <person name="Sanogo M.D."/>
            <person name="Zwaenepoel A."/>
            <person name="Wallace J."/>
            <person name="Van De Peer Y."/>
            <person name="Van Deynze A."/>
        </authorList>
    </citation>
    <scope>NUCLEOTIDE SEQUENCE</scope>
    <source>
        <tissue evidence="2">Leaves</tissue>
    </source>
</reference>
<gene>
    <name evidence="2" type="ORF">HU200_063115</name>
</gene>
<dbReference type="OrthoDB" id="663846at2759"/>
<dbReference type="AlphaFoldDB" id="A0A835A256"/>
<organism evidence="2 3">
    <name type="scientific">Digitaria exilis</name>
    <dbReference type="NCBI Taxonomy" id="1010633"/>
    <lineage>
        <taxon>Eukaryota</taxon>
        <taxon>Viridiplantae</taxon>
        <taxon>Streptophyta</taxon>
        <taxon>Embryophyta</taxon>
        <taxon>Tracheophyta</taxon>
        <taxon>Spermatophyta</taxon>
        <taxon>Magnoliopsida</taxon>
        <taxon>Liliopsida</taxon>
        <taxon>Poales</taxon>
        <taxon>Poaceae</taxon>
        <taxon>PACMAD clade</taxon>
        <taxon>Panicoideae</taxon>
        <taxon>Panicodae</taxon>
        <taxon>Paniceae</taxon>
        <taxon>Anthephorinae</taxon>
        <taxon>Digitaria</taxon>
    </lineage>
</organism>
<proteinExistence type="predicted"/>
<evidence type="ECO:0000256" key="1">
    <source>
        <dbReference type="SAM" id="MobiDB-lite"/>
    </source>
</evidence>